<dbReference type="PANTHER" id="PTHR28358:SF1">
    <property type="entry name" value="TRANSMEMBRANE PROTEIN 127"/>
    <property type="match status" value="1"/>
</dbReference>
<evidence type="ECO:0000313" key="3">
    <source>
        <dbReference type="EMBL" id="CAH1106151.1"/>
    </source>
</evidence>
<dbReference type="Pfam" id="PF20517">
    <property type="entry name" value="TMEM127"/>
    <property type="match status" value="1"/>
</dbReference>
<dbReference type="GO" id="GO:0016020">
    <property type="term" value="C:membrane"/>
    <property type="evidence" value="ECO:0007669"/>
    <property type="project" value="TreeGrafter"/>
</dbReference>
<dbReference type="GO" id="GO:0008285">
    <property type="term" value="P:negative regulation of cell population proliferation"/>
    <property type="evidence" value="ECO:0007669"/>
    <property type="project" value="InterPro"/>
</dbReference>
<dbReference type="PANTHER" id="PTHR28358">
    <property type="entry name" value="TRANSMEMBRANE PROTEIN 127"/>
    <property type="match status" value="1"/>
</dbReference>
<dbReference type="InterPro" id="IPR033331">
    <property type="entry name" value="TMEM127"/>
</dbReference>
<feature type="domain" description="Transmembrane protein 127 transmembrane region" evidence="2">
    <location>
        <begin position="80"/>
        <end position="189"/>
    </location>
</feature>
<dbReference type="OrthoDB" id="10030622at2759"/>
<feature type="transmembrane region" description="Helical" evidence="1">
    <location>
        <begin position="91"/>
        <end position="113"/>
    </location>
</feature>
<keyword evidence="1" id="KW-0812">Transmembrane</keyword>
<feature type="transmembrane region" description="Helical" evidence="1">
    <location>
        <begin position="125"/>
        <end position="147"/>
    </location>
</feature>
<reference evidence="3" key="1">
    <citation type="submission" date="2022-01" db="EMBL/GenBank/DDBJ databases">
        <authorList>
            <person name="King R."/>
        </authorList>
    </citation>
    <scope>NUCLEOTIDE SEQUENCE</scope>
</reference>
<evidence type="ECO:0000313" key="4">
    <source>
        <dbReference type="Proteomes" id="UP001153636"/>
    </source>
</evidence>
<dbReference type="EMBL" id="OV651814">
    <property type="protein sequence ID" value="CAH1106151.1"/>
    <property type="molecule type" value="Genomic_DNA"/>
</dbReference>
<evidence type="ECO:0000259" key="2">
    <source>
        <dbReference type="Pfam" id="PF20517"/>
    </source>
</evidence>
<dbReference type="GO" id="GO:0032007">
    <property type="term" value="P:negative regulation of TOR signaling"/>
    <property type="evidence" value="ECO:0007669"/>
    <property type="project" value="InterPro"/>
</dbReference>
<keyword evidence="1" id="KW-0472">Membrane</keyword>
<sequence>MSQRQRLLTCVAQWIHPKYDESNIIAATFHMLTITLISMSLVDLTWFFMSGHVCVPYLTLGEFFWFGFSNDDIEYTDFDCITAKIVNMMRITILLCFMTILFALMGFFLEIIGPKHLFYKTLRKYAIMGICTVIWIMVIIGITYYIILLLEQSLAKVYPKVETSVTYGIGFYLIAAAGAVTCCGIIYALVLPFHTARYLRDDDRCLLDAFDDGLDTFHHPIPPPPYYIPPPPYTP</sequence>
<feature type="transmembrane region" description="Helical" evidence="1">
    <location>
        <begin position="24"/>
        <end position="49"/>
    </location>
</feature>
<organism evidence="3 4">
    <name type="scientific">Psylliodes chrysocephalus</name>
    <dbReference type="NCBI Taxonomy" id="3402493"/>
    <lineage>
        <taxon>Eukaryota</taxon>
        <taxon>Metazoa</taxon>
        <taxon>Ecdysozoa</taxon>
        <taxon>Arthropoda</taxon>
        <taxon>Hexapoda</taxon>
        <taxon>Insecta</taxon>
        <taxon>Pterygota</taxon>
        <taxon>Neoptera</taxon>
        <taxon>Endopterygota</taxon>
        <taxon>Coleoptera</taxon>
        <taxon>Polyphaga</taxon>
        <taxon>Cucujiformia</taxon>
        <taxon>Chrysomeloidea</taxon>
        <taxon>Chrysomelidae</taxon>
        <taxon>Galerucinae</taxon>
        <taxon>Alticini</taxon>
        <taxon>Psylliodes</taxon>
    </lineage>
</organism>
<keyword evidence="4" id="KW-1185">Reference proteome</keyword>
<proteinExistence type="predicted"/>
<feature type="transmembrane region" description="Helical" evidence="1">
    <location>
        <begin position="167"/>
        <end position="190"/>
    </location>
</feature>
<evidence type="ECO:0000256" key="1">
    <source>
        <dbReference type="SAM" id="Phobius"/>
    </source>
</evidence>
<dbReference type="Proteomes" id="UP001153636">
    <property type="component" value="Chromosome 2"/>
</dbReference>
<dbReference type="AlphaFoldDB" id="A0A9P0CXP5"/>
<accession>A0A9P0CXP5</accession>
<keyword evidence="1" id="KW-1133">Transmembrane helix</keyword>
<gene>
    <name evidence="3" type="ORF">PSYICH_LOCUS7471</name>
</gene>
<protein>
    <recommendedName>
        <fullName evidence="2">Transmembrane protein 127 transmembrane region domain-containing protein</fullName>
    </recommendedName>
</protein>
<name>A0A9P0CXP5_9CUCU</name>
<dbReference type="InterPro" id="IPR046795">
    <property type="entry name" value="TMEM127_TM"/>
</dbReference>